<dbReference type="InterPro" id="IPR001242">
    <property type="entry name" value="Condensation_dom"/>
</dbReference>
<evidence type="ECO:0000256" key="4">
    <source>
        <dbReference type="ARBA" id="ARBA00022598"/>
    </source>
</evidence>
<dbReference type="Pfam" id="PF00550">
    <property type="entry name" value="PP-binding"/>
    <property type="match status" value="1"/>
</dbReference>
<dbReference type="PROSITE" id="PS50075">
    <property type="entry name" value="CARRIER"/>
    <property type="match status" value="1"/>
</dbReference>
<evidence type="ECO:0000256" key="1">
    <source>
        <dbReference type="ARBA" id="ARBA00001957"/>
    </source>
</evidence>
<dbReference type="Pfam" id="PF07993">
    <property type="entry name" value="NAD_binding_4"/>
    <property type="match status" value="1"/>
</dbReference>
<dbReference type="CDD" id="cd05930">
    <property type="entry name" value="A_NRPS"/>
    <property type="match status" value="1"/>
</dbReference>
<dbReference type="PANTHER" id="PTHR45398">
    <property type="match status" value="1"/>
</dbReference>
<proteinExistence type="predicted"/>
<keyword evidence="4" id="KW-0436">Ligase</keyword>
<keyword evidence="7" id="KW-1185">Reference proteome</keyword>
<protein>
    <submittedName>
        <fullName evidence="6">Pyoverdine chromophore synthetase</fullName>
    </submittedName>
</protein>
<dbReference type="InterPro" id="IPR036291">
    <property type="entry name" value="NAD(P)-bd_dom_sf"/>
</dbReference>
<evidence type="ECO:0000256" key="3">
    <source>
        <dbReference type="ARBA" id="ARBA00022553"/>
    </source>
</evidence>
<dbReference type="Proteomes" id="UP000221980">
    <property type="component" value="Unassembled WGS sequence"/>
</dbReference>
<dbReference type="InterPro" id="IPR042099">
    <property type="entry name" value="ANL_N_sf"/>
</dbReference>
<dbReference type="EMBL" id="NITZ01000023">
    <property type="protein sequence ID" value="PHM47036.1"/>
    <property type="molecule type" value="Genomic_DNA"/>
</dbReference>
<dbReference type="InterPro" id="IPR006162">
    <property type="entry name" value="Ppantetheine_attach_site"/>
</dbReference>
<dbReference type="InterPro" id="IPR000873">
    <property type="entry name" value="AMP-dep_synth/lig_dom"/>
</dbReference>
<dbReference type="Gene3D" id="3.30.559.30">
    <property type="entry name" value="Nonribosomal peptide synthetase, condensation domain"/>
    <property type="match status" value="1"/>
</dbReference>
<dbReference type="Gene3D" id="3.30.300.30">
    <property type="match status" value="1"/>
</dbReference>
<dbReference type="InterPro" id="IPR036736">
    <property type="entry name" value="ACP-like_sf"/>
</dbReference>
<dbReference type="PROSITE" id="PS00455">
    <property type="entry name" value="AMP_BINDING"/>
    <property type="match status" value="1"/>
</dbReference>
<dbReference type="PANTHER" id="PTHR45398:SF1">
    <property type="entry name" value="ENZYME, PUTATIVE (JCVI)-RELATED"/>
    <property type="match status" value="1"/>
</dbReference>
<organism evidence="6 7">
    <name type="scientific">Xenorhabdus miraniensis</name>
    <dbReference type="NCBI Taxonomy" id="351674"/>
    <lineage>
        <taxon>Bacteria</taxon>
        <taxon>Pseudomonadati</taxon>
        <taxon>Pseudomonadota</taxon>
        <taxon>Gammaproteobacteria</taxon>
        <taxon>Enterobacterales</taxon>
        <taxon>Morganellaceae</taxon>
        <taxon>Xenorhabdus</taxon>
    </lineage>
</organism>
<dbReference type="InterPro" id="IPR023213">
    <property type="entry name" value="CAT-like_dom_sf"/>
</dbReference>
<dbReference type="PIRSF" id="PIRSF001617">
    <property type="entry name" value="Alpha-AR"/>
    <property type="match status" value="1"/>
</dbReference>
<name>A0A2D0JL44_9GAMM</name>
<dbReference type="SUPFAM" id="SSF52777">
    <property type="entry name" value="CoA-dependent acyltransferases"/>
    <property type="match status" value="2"/>
</dbReference>
<dbReference type="InterPro" id="IPR020845">
    <property type="entry name" value="AMP-binding_CS"/>
</dbReference>
<dbReference type="SUPFAM" id="SSF51735">
    <property type="entry name" value="NAD(P)-binding Rossmann-fold domains"/>
    <property type="match status" value="1"/>
</dbReference>
<keyword evidence="3" id="KW-0597">Phosphoprotein</keyword>
<dbReference type="Gene3D" id="1.10.1200.10">
    <property type="entry name" value="ACP-like"/>
    <property type="match status" value="1"/>
</dbReference>
<evidence type="ECO:0000313" key="6">
    <source>
        <dbReference type="EMBL" id="PHM47036.1"/>
    </source>
</evidence>
<dbReference type="Gene3D" id="3.30.559.10">
    <property type="entry name" value="Chloramphenicol acetyltransferase-like domain"/>
    <property type="match status" value="1"/>
</dbReference>
<evidence type="ECO:0000313" key="7">
    <source>
        <dbReference type="Proteomes" id="UP000221980"/>
    </source>
</evidence>
<gene>
    <name evidence="6" type="ORF">Xmir_03619</name>
</gene>
<dbReference type="OrthoDB" id="9757559at2"/>
<dbReference type="SUPFAM" id="SSF47336">
    <property type="entry name" value="ACP-like"/>
    <property type="match status" value="1"/>
</dbReference>
<dbReference type="Gene3D" id="3.40.50.12780">
    <property type="entry name" value="N-terminal domain of ligase-like"/>
    <property type="match status" value="1"/>
</dbReference>
<dbReference type="PROSITE" id="PS00012">
    <property type="entry name" value="PHOSPHOPANTETHEINE"/>
    <property type="match status" value="1"/>
</dbReference>
<dbReference type="GO" id="GO:0016874">
    <property type="term" value="F:ligase activity"/>
    <property type="evidence" value="ECO:0007669"/>
    <property type="project" value="UniProtKB-KW"/>
</dbReference>
<evidence type="ECO:0000259" key="5">
    <source>
        <dbReference type="PROSITE" id="PS50075"/>
    </source>
</evidence>
<dbReference type="InterPro" id="IPR009081">
    <property type="entry name" value="PP-bd_ACP"/>
</dbReference>
<evidence type="ECO:0000256" key="2">
    <source>
        <dbReference type="ARBA" id="ARBA00022450"/>
    </source>
</evidence>
<dbReference type="RefSeq" id="WP_099115523.1">
    <property type="nucleotide sequence ID" value="NZ_CAWNQI010000055.1"/>
</dbReference>
<feature type="domain" description="Carrier" evidence="5">
    <location>
        <begin position="514"/>
        <end position="588"/>
    </location>
</feature>
<comment type="cofactor">
    <cofactor evidence="1">
        <name>pantetheine 4'-phosphate</name>
        <dbReference type="ChEBI" id="CHEBI:47942"/>
    </cofactor>
</comment>
<keyword evidence="2" id="KW-0596">Phosphopantetheine</keyword>
<reference evidence="6 7" key="1">
    <citation type="journal article" date="2017" name="Nat. Microbiol.">
        <title>Natural product diversity associated with the nematode symbionts Photorhabdus and Xenorhabdus.</title>
        <authorList>
            <person name="Tobias N.J."/>
            <person name="Wolff H."/>
            <person name="Djahanschiri B."/>
            <person name="Grundmann F."/>
            <person name="Kronenwerth M."/>
            <person name="Shi Y.M."/>
            <person name="Simonyi S."/>
            <person name="Grun P."/>
            <person name="Shapiro-Ilan D."/>
            <person name="Pidot S.J."/>
            <person name="Stinear T.P."/>
            <person name="Ebersberger I."/>
            <person name="Bode H.B."/>
        </authorList>
    </citation>
    <scope>NUCLEOTIDE SEQUENCE [LARGE SCALE GENOMIC DNA]</scope>
    <source>
        <strain evidence="6 7">DSM 17902</strain>
    </source>
</reference>
<dbReference type="SUPFAM" id="SSF56801">
    <property type="entry name" value="Acetyl-CoA synthetase-like"/>
    <property type="match status" value="1"/>
</dbReference>
<sequence>MLLQKIEYHFSYNADKVAIYSKTDAMTYAQLATNSYNIAKSINQRLAESDSLIAILMNRQPAIIATLLGVMRSGNAYSIVEAGNNHQETMARLNAIQPDFIITDEDNETFAEESGFRWITYRAAASDQNDSRLPLMPEGHTVAYVLYTSGSTGIPKGVEVSHDNLTHYCRSLTEQLNLAPHLTYGHVSTLAADLGNTCLFLSLWSGGSLYLASESERKDPAALARLIADKKIQFLKITPTHWRPVLTALQAQKYNEPLLEYLLLGGEALQTELAQTSLDQLTTRHLVNHYGPTETTIGVTIHQASLQELNATTELTLPIGQPFGCTQILLRRNDGEFSDKGSIEGELFIGGPSVAKGYRNLPQASAERFVELSGYTGRYYRTGDRVRKEANGTLHFLGRVDRQVKIKGYRVELEAVEREIRHLGGVDHAVAFCHRYNNHDYLLCAYSGIANNIEAMRHTLSERVPSYMIPARFEYLGSMPMTPNGKVDLASIKKILIENFEQRQSKESIGPVGNLADKCEQDVIRAFKKQLQGVIFTINDDFFQLGGDSLDAIQLVSDLQLQGYPLTAHSFLAQPSVQGVLTSLRNSNNHKTTQRKKHSEATSCSPSQQWFFRQNMKEPNRWTQALALEAGTKLDHHKLNTAFMQLATEHPMLTARFFCNELQEWQFIAGQTSQQLFIHERLHDNTPVRSWSERESAVREAYQRLESQLDLHTGQLCRATLLDFCDGPSILLLIAHHLVVDIITWRLLLDDLIRHYAVEAGLETSTKSFNISQFNDWCQHLESERNSFVNDLHYWQSQPQMEITELNPGQEKDSKTLWLALTEQESSHVNQIAAKKWNCTLDRYLLAAFLEEAAQLNGKSVINVDVESHGRLSLRSDIDVSRTAGWFTSIFPLTFDITKETDDTLVSIVNDRMNALPHLGTAYGLLPRTITSTAPAALCFNYAGQFKLGMRNDWQLTPADVALPSLRGTTNSRIHELKLTGRMYKQQLLLDINFNSQQYNDEQMLAWAQRLHVRLLRHMPVGGKGKHPPILDNNNSAGAIWNPLPALLTRTKQEKQRQYKQILLTGATGFIGIHVLQKLLEQTDACIHCLIRPRTETTAEQRLQEAWQVFFELETLQRHKDRVQCLSADLVQPNLGLTHLVWESLGQTIDAIYHFAADTKLVGSGNTAHDNILAPVKGCIHLAETGKPKDLHFMSTLAVSGTRKGKQTGYFDETSLEIGQEFQNSYERYKYDAEILVRNFAYQGSQTFIYRTGNVTGHSQSGKFQRNAAENRLVQSLKGIVALGQIPLSYDEEIVLSPVDIVAHGLVALSLDTSLNGGTFHLDSEYALPIQTFIKVLERCGAQIEKVNSPSLEHLFRQSGRLDHKDIAIGYFWSARGNRNIQFNHRKTLTHLERHGIQFKQLDREWVEKFIKHLLDQHVIQPFLIHSTKEKATACHSETLGAL</sequence>
<dbReference type="InterPro" id="IPR013120">
    <property type="entry name" value="FAR_NAD-bd"/>
</dbReference>
<dbReference type="InterPro" id="IPR045851">
    <property type="entry name" value="AMP-bd_C_sf"/>
</dbReference>
<dbReference type="Gene3D" id="3.40.50.720">
    <property type="entry name" value="NAD(P)-binding Rossmann-like Domain"/>
    <property type="match status" value="1"/>
</dbReference>
<dbReference type="Pfam" id="PF00668">
    <property type="entry name" value="Condensation"/>
    <property type="match status" value="1"/>
</dbReference>
<comment type="caution">
    <text evidence="6">The sequence shown here is derived from an EMBL/GenBank/DDBJ whole genome shotgun (WGS) entry which is preliminary data.</text>
</comment>
<dbReference type="Pfam" id="PF00501">
    <property type="entry name" value="AMP-binding"/>
    <property type="match status" value="1"/>
</dbReference>
<accession>A0A2D0JL44</accession>